<evidence type="ECO:0000313" key="2">
    <source>
        <dbReference type="Proteomes" id="UP000003856"/>
    </source>
</evidence>
<accession>C5T894</accession>
<reference evidence="1 2" key="1">
    <citation type="submission" date="2009-05" db="EMBL/GenBank/DDBJ databases">
        <title>The draft genome of Acidovorax delafieldii 2AN.</title>
        <authorList>
            <consortium name="US DOE Joint Genome Institute (JGI-PGF)"/>
            <person name="Lucas S."/>
            <person name="Copeland A."/>
            <person name="Lapidus A."/>
            <person name="Glavina del Rio T."/>
            <person name="Tice H."/>
            <person name="Bruce D."/>
            <person name="Goodwin L."/>
            <person name="Pitluck S."/>
            <person name="Larimer F."/>
            <person name="Land M.L."/>
            <person name="Hauser L."/>
            <person name="Shelobolina E.S."/>
            <person name="Picardal F."/>
            <person name="Roden E."/>
            <person name="Emerson D."/>
        </authorList>
    </citation>
    <scope>NUCLEOTIDE SEQUENCE [LARGE SCALE GENOMIC DNA]</scope>
    <source>
        <strain evidence="1 2">2AN</strain>
    </source>
</reference>
<sequence length="137" mass="14915">MKNFPAISPAVHLSSRCRTAGSSAFFSFLQKTNQLGGRAEPATASTTAFAEIPPAITWLTVAQMAVKHPAWSENSLRALIFASKDRVAAVRKGTQNIIPGNGLAAAIRRVGRRVLINEKEFLDWVDQQGIKERQARG</sequence>
<protein>
    <submittedName>
        <fullName evidence="1">Uncharacterized protein</fullName>
    </submittedName>
</protein>
<dbReference type="AlphaFoldDB" id="C5T894"/>
<evidence type="ECO:0000313" key="1">
    <source>
        <dbReference type="EMBL" id="EER59296.1"/>
    </source>
</evidence>
<dbReference type="EMBL" id="ACQT01000140">
    <property type="protein sequence ID" value="EER59296.1"/>
    <property type="molecule type" value="Genomic_DNA"/>
</dbReference>
<dbReference type="Proteomes" id="UP000003856">
    <property type="component" value="Unassembled WGS sequence"/>
</dbReference>
<proteinExistence type="predicted"/>
<keyword evidence="2" id="KW-1185">Reference proteome</keyword>
<gene>
    <name evidence="1" type="ORF">AcdelDRAFT_3124</name>
</gene>
<name>C5T894_ACIDE</name>
<dbReference type="RefSeq" id="WP_005798365.1">
    <property type="nucleotide sequence ID" value="NZ_ACQT01000140.1"/>
</dbReference>
<comment type="caution">
    <text evidence="1">The sequence shown here is derived from an EMBL/GenBank/DDBJ whole genome shotgun (WGS) entry which is preliminary data.</text>
</comment>
<organism evidence="1 2">
    <name type="scientific">Acidovorax delafieldii 2AN</name>
    <dbReference type="NCBI Taxonomy" id="573060"/>
    <lineage>
        <taxon>Bacteria</taxon>
        <taxon>Pseudomonadati</taxon>
        <taxon>Pseudomonadota</taxon>
        <taxon>Betaproteobacteria</taxon>
        <taxon>Burkholderiales</taxon>
        <taxon>Comamonadaceae</taxon>
        <taxon>Acidovorax</taxon>
    </lineage>
</organism>
<dbReference type="PATRIC" id="fig|573060.9.peg.1906"/>